<dbReference type="EMBL" id="BARS01025091">
    <property type="protein sequence ID" value="GAG00655.1"/>
    <property type="molecule type" value="Genomic_DNA"/>
</dbReference>
<evidence type="ECO:0000313" key="1">
    <source>
        <dbReference type="EMBL" id="GAG00655.1"/>
    </source>
</evidence>
<evidence type="ECO:0008006" key="2">
    <source>
        <dbReference type="Google" id="ProtNLM"/>
    </source>
</evidence>
<sequence length="39" mass="4459">MIGVGTDLVDLDRFRTALERTPGLKARCFTEAEQEYAER</sequence>
<accession>X0U507</accession>
<dbReference type="InterPro" id="IPR037143">
    <property type="entry name" value="4-PPantetheinyl_Trfase_dom_sf"/>
</dbReference>
<reference evidence="1" key="1">
    <citation type="journal article" date="2014" name="Front. Microbiol.">
        <title>High frequency of phylogenetically diverse reductive dehalogenase-homologous genes in deep subseafloor sedimentary metagenomes.</title>
        <authorList>
            <person name="Kawai M."/>
            <person name="Futagami T."/>
            <person name="Toyoda A."/>
            <person name="Takaki Y."/>
            <person name="Nishi S."/>
            <person name="Hori S."/>
            <person name="Arai W."/>
            <person name="Tsubouchi T."/>
            <person name="Morono Y."/>
            <person name="Uchiyama I."/>
            <person name="Ito T."/>
            <person name="Fujiyama A."/>
            <person name="Inagaki F."/>
            <person name="Takami H."/>
        </authorList>
    </citation>
    <scope>NUCLEOTIDE SEQUENCE</scope>
    <source>
        <strain evidence="1">Expedition CK06-06</strain>
    </source>
</reference>
<dbReference type="SUPFAM" id="SSF56214">
    <property type="entry name" value="4'-phosphopantetheinyl transferase"/>
    <property type="match status" value="1"/>
</dbReference>
<name>X0U507_9ZZZZ</name>
<proteinExistence type="predicted"/>
<gene>
    <name evidence="1" type="ORF">S01H1_39710</name>
</gene>
<dbReference type="Gene3D" id="3.90.470.20">
    <property type="entry name" value="4'-phosphopantetheinyl transferase domain"/>
    <property type="match status" value="1"/>
</dbReference>
<dbReference type="GO" id="GO:0008897">
    <property type="term" value="F:holo-[acyl-carrier-protein] synthase activity"/>
    <property type="evidence" value="ECO:0007669"/>
    <property type="project" value="InterPro"/>
</dbReference>
<feature type="non-terminal residue" evidence="1">
    <location>
        <position position="39"/>
    </location>
</feature>
<comment type="caution">
    <text evidence="1">The sequence shown here is derived from an EMBL/GenBank/DDBJ whole genome shotgun (WGS) entry which is preliminary data.</text>
</comment>
<organism evidence="1">
    <name type="scientific">marine sediment metagenome</name>
    <dbReference type="NCBI Taxonomy" id="412755"/>
    <lineage>
        <taxon>unclassified sequences</taxon>
        <taxon>metagenomes</taxon>
        <taxon>ecological metagenomes</taxon>
    </lineage>
</organism>
<protein>
    <recommendedName>
        <fullName evidence="2">4'-phosphopantetheinyl transferase domain-containing protein</fullName>
    </recommendedName>
</protein>
<dbReference type="AlphaFoldDB" id="X0U507"/>
<dbReference type="GO" id="GO:0000287">
    <property type="term" value="F:magnesium ion binding"/>
    <property type="evidence" value="ECO:0007669"/>
    <property type="project" value="InterPro"/>
</dbReference>